<sequence length="78" mass="9088">MSRINPYSRQYLLAEQIRLDGKYTLTRKYNKQQMRNDKPKQSRVPLSIANPLHPFTAVSLTATQLHSCSQRKAKSQQQ</sequence>
<accession>A0A1S0U6H7</accession>
<gene>
    <name evidence="1" type="ORF">LOAG_02523</name>
</gene>
<proteinExistence type="predicted"/>
<organism evidence="1">
    <name type="scientific">Loa loa</name>
    <name type="common">Eye worm</name>
    <name type="synonym">Filaria loa</name>
    <dbReference type="NCBI Taxonomy" id="7209"/>
    <lineage>
        <taxon>Eukaryota</taxon>
        <taxon>Metazoa</taxon>
        <taxon>Ecdysozoa</taxon>
        <taxon>Nematoda</taxon>
        <taxon>Chromadorea</taxon>
        <taxon>Rhabditida</taxon>
        <taxon>Spirurina</taxon>
        <taxon>Spiruromorpha</taxon>
        <taxon>Filarioidea</taxon>
        <taxon>Onchocercidae</taxon>
        <taxon>Loa</taxon>
    </lineage>
</organism>
<dbReference type="AlphaFoldDB" id="A0A1S0U6H7"/>
<protein>
    <submittedName>
        <fullName evidence="1">Uncharacterized protein</fullName>
    </submittedName>
</protein>
<dbReference type="RefSeq" id="XP_003138108.1">
    <property type="nucleotide sequence ID" value="XM_003138060.1"/>
</dbReference>
<dbReference type="KEGG" id="loa:LOAG_02523"/>
<name>A0A1S0U6H7_LOALO</name>
<dbReference type="CTD" id="9939909"/>
<dbReference type="GeneID" id="9939909"/>
<dbReference type="InParanoid" id="A0A1S0U6H7"/>
<dbReference type="EMBL" id="JH712240">
    <property type="protein sequence ID" value="EFO25966.1"/>
    <property type="molecule type" value="Genomic_DNA"/>
</dbReference>
<evidence type="ECO:0000313" key="1">
    <source>
        <dbReference type="EMBL" id="EFO25966.1"/>
    </source>
</evidence>
<reference evidence="1" key="1">
    <citation type="submission" date="2012-04" db="EMBL/GenBank/DDBJ databases">
        <title>The Genome Sequence of Loa loa.</title>
        <authorList>
            <consortium name="The Broad Institute Genome Sequencing Platform"/>
            <consortium name="Broad Institute Genome Sequencing Center for Infectious Disease"/>
            <person name="Nutman T.B."/>
            <person name="Fink D.L."/>
            <person name="Russ C."/>
            <person name="Young S."/>
            <person name="Zeng Q."/>
            <person name="Gargeya S."/>
            <person name="Alvarado L."/>
            <person name="Berlin A."/>
            <person name="Chapman S.B."/>
            <person name="Chen Z."/>
            <person name="Freedman E."/>
            <person name="Gellesch M."/>
            <person name="Goldberg J."/>
            <person name="Griggs A."/>
            <person name="Gujja S."/>
            <person name="Heilman E.R."/>
            <person name="Heiman D."/>
            <person name="Howarth C."/>
            <person name="Mehta T."/>
            <person name="Neiman D."/>
            <person name="Pearson M."/>
            <person name="Roberts A."/>
            <person name="Saif S."/>
            <person name="Shea T."/>
            <person name="Shenoy N."/>
            <person name="Sisk P."/>
            <person name="Stolte C."/>
            <person name="Sykes S."/>
            <person name="White J."/>
            <person name="Yandava C."/>
            <person name="Haas B."/>
            <person name="Henn M.R."/>
            <person name="Nusbaum C."/>
            <person name="Birren B."/>
        </authorList>
    </citation>
    <scope>NUCLEOTIDE SEQUENCE [LARGE SCALE GENOMIC DNA]</scope>
</reference>